<dbReference type="RefSeq" id="WP_162086100.1">
    <property type="nucleotide sequence ID" value="NZ_AP021881.1"/>
</dbReference>
<dbReference type="GO" id="GO:0005886">
    <property type="term" value="C:plasma membrane"/>
    <property type="evidence" value="ECO:0007669"/>
    <property type="project" value="UniProtKB-SubCell"/>
</dbReference>
<reference evidence="12" key="1">
    <citation type="submission" date="2019-11" db="EMBL/GenBank/DDBJ databases">
        <title>Isolation and characterization of a novel species in the genus Sulfuriferula.</title>
        <authorList>
            <person name="Mochizuki J."/>
            <person name="Kojima H."/>
            <person name="Fukui M."/>
        </authorList>
    </citation>
    <scope>NUCLEOTIDE SEQUENCE [LARGE SCALE GENOMIC DNA]</scope>
    <source>
        <strain evidence="12">SGTM</strain>
    </source>
</reference>
<dbReference type="NCBIfam" id="TIGR03937">
    <property type="entry name" value="PgaC_IcaA"/>
    <property type="match status" value="1"/>
</dbReference>
<dbReference type="GO" id="GO:0008375">
    <property type="term" value="F:acetylglucosaminyltransferase activity"/>
    <property type="evidence" value="ECO:0007669"/>
    <property type="project" value="UniProtKB-UniRule"/>
</dbReference>
<dbReference type="Proteomes" id="UP000463939">
    <property type="component" value="Chromosome"/>
</dbReference>
<protein>
    <recommendedName>
        <fullName evidence="9 10">Poly-beta-1,6-N-acetyl-D-glucosamine synthase</fullName>
        <shortName evidence="10">Poly-beta-1,6-GlcNAc synthase</shortName>
        <ecNumber evidence="10">2.4.1.-</ecNumber>
    </recommendedName>
</protein>
<dbReference type="InterPro" id="IPR023853">
    <property type="entry name" value="PGA_PgaC/IcaA"/>
</dbReference>
<dbReference type="CDD" id="cd06423">
    <property type="entry name" value="CESA_like"/>
    <property type="match status" value="1"/>
</dbReference>
<feature type="transmembrane region" description="Helical" evidence="10">
    <location>
        <begin position="356"/>
        <end position="375"/>
    </location>
</feature>
<evidence type="ECO:0000256" key="10">
    <source>
        <dbReference type="RuleBase" id="RU364028"/>
    </source>
</evidence>
<evidence type="ECO:0000256" key="6">
    <source>
        <dbReference type="ARBA" id="ARBA00022692"/>
    </source>
</evidence>
<keyword evidence="4 10" id="KW-0328">Glycosyltransferase</keyword>
<evidence type="ECO:0000256" key="2">
    <source>
        <dbReference type="ARBA" id="ARBA00006739"/>
    </source>
</evidence>
<accession>A0A809SB48</accession>
<dbReference type="SUPFAM" id="SSF53448">
    <property type="entry name" value="Nucleotide-diphospho-sugar transferases"/>
    <property type="match status" value="1"/>
</dbReference>
<proteinExistence type="inferred from homology"/>
<evidence type="ECO:0000256" key="4">
    <source>
        <dbReference type="ARBA" id="ARBA00022676"/>
    </source>
</evidence>
<dbReference type="PANTHER" id="PTHR43630:SF1">
    <property type="entry name" value="POLY-BETA-1,6-N-ACETYL-D-GLUCOSAMINE SYNTHASE"/>
    <property type="match status" value="1"/>
</dbReference>
<keyword evidence="12" id="KW-1185">Reference proteome</keyword>
<keyword evidence="3 10" id="KW-1003">Cell membrane</keyword>
<feature type="transmembrane region" description="Helical" evidence="10">
    <location>
        <begin position="28"/>
        <end position="47"/>
    </location>
</feature>
<dbReference type="Pfam" id="PF13641">
    <property type="entry name" value="Glyco_tranf_2_3"/>
    <property type="match status" value="1"/>
</dbReference>
<comment type="subcellular location">
    <subcellularLocation>
        <location evidence="1 10">Cell membrane</location>
        <topology evidence="1 10">Multi-pass membrane protein</topology>
    </subcellularLocation>
</comment>
<evidence type="ECO:0000256" key="3">
    <source>
        <dbReference type="ARBA" id="ARBA00022475"/>
    </source>
</evidence>
<feature type="transmembrane region" description="Helical" evidence="10">
    <location>
        <begin position="387"/>
        <end position="411"/>
    </location>
</feature>
<comment type="similarity">
    <text evidence="2 10">Belongs to the glycosyltransferase 2 family.</text>
</comment>
<keyword evidence="6 10" id="KW-0812">Transmembrane</keyword>
<dbReference type="EC" id="2.4.1.-" evidence="10"/>
<dbReference type="AlphaFoldDB" id="A0A809SB48"/>
<gene>
    <name evidence="11" type="primary">pgaC_2</name>
    <name evidence="11" type="ORF">SFSGTM_31810</name>
</gene>
<sequence>MDTLFTNLTTFLSGNNASLSDILFNYAFFYPLAMAWMWIIGGLWYYIRWENRNHGGPDTPPETTSYPPATILIPCFNESINVRDTIAYAVASEYPDFEVIAINDGSKDETKDILDELSKQYSNLRVIHLARNQGKAMALRAGAIAAKNEFLICIDGDAMLHPTALGWIVYHLNSGNRVGAVTGNPRVINRTTLLGKLQVGEFSSIIGLMKRAQRVYGRIFTVSGVIVGYRRSALHRVGYWDENMVTEDIDISWRLQMDHWDIRFEPDALCYIYMPETFVGLWKQRLRWAQGGAEVLMKYASGLLKWRNRRFILVAVEYILSVIWAYVMFSIIVLYLVGQLVPLPHAWQVASLLPHWNGVVLGLTAMTQFAVSLIIDKRYEPKKQFLLNYFWIIWYPLAFWLLSLLTTVVAVPKAIMKRKSLRARWNSPDRGVRPAEDIES</sequence>
<dbReference type="InterPro" id="IPR029044">
    <property type="entry name" value="Nucleotide-diphossugar_trans"/>
</dbReference>
<evidence type="ECO:0000256" key="1">
    <source>
        <dbReference type="ARBA" id="ARBA00004651"/>
    </source>
</evidence>
<name>A0A809SB48_9PROT</name>
<keyword evidence="5 10" id="KW-0808">Transferase</keyword>
<keyword evidence="8 10" id="KW-0472">Membrane</keyword>
<keyword evidence="7 10" id="KW-1133">Transmembrane helix</keyword>
<evidence type="ECO:0000313" key="11">
    <source>
        <dbReference type="EMBL" id="BBP02473.1"/>
    </source>
</evidence>
<dbReference type="EMBL" id="AP021881">
    <property type="protein sequence ID" value="BBP02473.1"/>
    <property type="molecule type" value="Genomic_DNA"/>
</dbReference>
<dbReference type="PANTHER" id="PTHR43630">
    <property type="entry name" value="POLY-BETA-1,6-N-ACETYL-D-GLUCOSAMINE SYNTHASE"/>
    <property type="match status" value="1"/>
</dbReference>
<evidence type="ECO:0000256" key="8">
    <source>
        <dbReference type="ARBA" id="ARBA00023136"/>
    </source>
</evidence>
<evidence type="ECO:0000256" key="7">
    <source>
        <dbReference type="ARBA" id="ARBA00022989"/>
    </source>
</evidence>
<dbReference type="KEGG" id="sniv:SFSGTM_31810"/>
<organism evidence="11 12">
    <name type="scientific">Sulfuriferula nivalis</name>
    <dbReference type="NCBI Taxonomy" id="2675298"/>
    <lineage>
        <taxon>Bacteria</taxon>
        <taxon>Pseudomonadati</taxon>
        <taxon>Pseudomonadota</taxon>
        <taxon>Betaproteobacteria</taxon>
        <taxon>Nitrosomonadales</taxon>
        <taxon>Sulfuricellaceae</taxon>
        <taxon>Sulfuriferula</taxon>
    </lineage>
</organism>
<dbReference type="Gene3D" id="3.90.550.10">
    <property type="entry name" value="Spore Coat Polysaccharide Biosynthesis Protein SpsA, Chain A"/>
    <property type="match status" value="1"/>
</dbReference>
<evidence type="ECO:0000313" key="12">
    <source>
        <dbReference type="Proteomes" id="UP000463939"/>
    </source>
</evidence>
<dbReference type="GO" id="GO:0043708">
    <property type="term" value="P:cell adhesion involved in biofilm formation"/>
    <property type="evidence" value="ECO:0007669"/>
    <property type="project" value="InterPro"/>
</dbReference>
<evidence type="ECO:0000256" key="9">
    <source>
        <dbReference type="NCBIfam" id="TIGR03937"/>
    </source>
</evidence>
<feature type="transmembrane region" description="Helical" evidence="10">
    <location>
        <begin position="311"/>
        <end position="336"/>
    </location>
</feature>
<evidence type="ECO:0000256" key="5">
    <source>
        <dbReference type="ARBA" id="ARBA00022679"/>
    </source>
</evidence>